<reference evidence="2" key="1">
    <citation type="journal article" date="2019" name="Int. J. Syst. Evol. Microbiol.">
        <title>The Global Catalogue of Microorganisms (GCM) 10K type strain sequencing project: providing services to taxonomists for standard genome sequencing and annotation.</title>
        <authorList>
            <consortium name="The Broad Institute Genomics Platform"/>
            <consortium name="The Broad Institute Genome Sequencing Center for Infectious Disease"/>
            <person name="Wu L."/>
            <person name="Ma J."/>
        </authorList>
    </citation>
    <scope>NUCLEOTIDE SEQUENCE [LARGE SCALE GENOMIC DNA]</scope>
    <source>
        <strain evidence="2">JCM 16259</strain>
    </source>
</reference>
<evidence type="ECO:0000313" key="1">
    <source>
        <dbReference type="EMBL" id="GAA2499104.1"/>
    </source>
</evidence>
<proteinExistence type="predicted"/>
<dbReference type="Proteomes" id="UP001500730">
    <property type="component" value="Unassembled WGS sequence"/>
</dbReference>
<gene>
    <name evidence="1" type="ORF">GCM10009858_41790</name>
</gene>
<comment type="caution">
    <text evidence="1">The sequence shown here is derived from an EMBL/GenBank/DDBJ whole genome shotgun (WGS) entry which is preliminary data.</text>
</comment>
<organism evidence="1 2">
    <name type="scientific">Terrabacter carboxydivorans</name>
    <dbReference type="NCBI Taxonomy" id="619730"/>
    <lineage>
        <taxon>Bacteria</taxon>
        <taxon>Bacillati</taxon>
        <taxon>Actinomycetota</taxon>
        <taxon>Actinomycetes</taxon>
        <taxon>Micrococcales</taxon>
        <taxon>Intrasporangiaceae</taxon>
        <taxon>Terrabacter</taxon>
    </lineage>
</organism>
<dbReference type="RefSeq" id="WP_344257031.1">
    <property type="nucleotide sequence ID" value="NZ_BAAARE010000026.1"/>
</dbReference>
<evidence type="ECO:0000313" key="2">
    <source>
        <dbReference type="Proteomes" id="UP001500730"/>
    </source>
</evidence>
<accession>A0ABP5ZKZ5</accession>
<dbReference type="EMBL" id="BAAARE010000026">
    <property type="protein sequence ID" value="GAA2499104.1"/>
    <property type="molecule type" value="Genomic_DNA"/>
</dbReference>
<protein>
    <submittedName>
        <fullName evidence="1">Uncharacterized protein</fullName>
    </submittedName>
</protein>
<sequence>MAGLRPVVTDAQLEVLPLLVDRRRSIGDEHTRKRSQLHRILLEMLPGGGKKYLSAAQAKALLARVRTRDAVGKTRKRVAAELVADLERI</sequence>
<keyword evidence="2" id="KW-1185">Reference proteome</keyword>
<name>A0ABP5ZKZ5_9MICO</name>